<evidence type="ECO:0000259" key="6">
    <source>
        <dbReference type="Pfam" id="PF01624"/>
    </source>
</evidence>
<comment type="similarity">
    <text evidence="1">Belongs to the DNA mismatch repair MutS family.</text>
</comment>
<sequence>MDSSRRKPSHPDFDCRTLYVPSDFLAKQTPAMRQWWDLKSKYADVLLFFKMGKFYELYHMDAMVAVELLGLVFMKGSHAHCGFPEIAFSRMAEILVGKGYKVGRVEQTESVECMTERTRGKPSSERVVRREVCQLLTPGTCTASMRSEVAYSSSSASSDTDCDGPSLKNMLDSPESCLIALTERDPCSCVNEHTFGVALLNASNGRLLVGQFADDRYCSRLRTFLSHHFPNQVRTVALNRR</sequence>
<keyword evidence="3" id="KW-0227">DNA damage</keyword>
<dbReference type="Pfam" id="PF01624">
    <property type="entry name" value="MutS_I"/>
    <property type="match status" value="1"/>
</dbReference>
<dbReference type="FunFam" id="3.40.1170.10:FF:000002">
    <property type="entry name" value="DNA mismatch repair protein"/>
    <property type="match status" value="1"/>
</dbReference>
<dbReference type="GO" id="GO:0030983">
    <property type="term" value="F:mismatched DNA binding"/>
    <property type="evidence" value="ECO:0007669"/>
    <property type="project" value="InterPro"/>
</dbReference>
<dbReference type="InterPro" id="IPR007695">
    <property type="entry name" value="DNA_mismatch_repair_MutS-lik_N"/>
</dbReference>
<evidence type="ECO:0000256" key="2">
    <source>
        <dbReference type="ARBA" id="ARBA00022741"/>
    </source>
</evidence>
<dbReference type="InterPro" id="IPR016151">
    <property type="entry name" value="DNA_mismatch_repair_MutS_N"/>
</dbReference>
<dbReference type="GO" id="GO:0006298">
    <property type="term" value="P:mismatch repair"/>
    <property type="evidence" value="ECO:0007669"/>
    <property type="project" value="InterPro"/>
</dbReference>
<keyword evidence="5" id="KW-0238">DNA-binding</keyword>
<dbReference type="EMBL" id="QNGE01007753">
    <property type="protein sequence ID" value="KAA3670936.1"/>
    <property type="molecule type" value="Genomic_DNA"/>
</dbReference>
<organism evidence="7 8">
    <name type="scientific">Paragonimus westermani</name>
    <dbReference type="NCBI Taxonomy" id="34504"/>
    <lineage>
        <taxon>Eukaryota</taxon>
        <taxon>Metazoa</taxon>
        <taxon>Spiralia</taxon>
        <taxon>Lophotrochozoa</taxon>
        <taxon>Platyhelminthes</taxon>
        <taxon>Trematoda</taxon>
        <taxon>Digenea</taxon>
        <taxon>Plagiorchiida</taxon>
        <taxon>Troglotremata</taxon>
        <taxon>Troglotrematidae</taxon>
        <taxon>Paragonimus</taxon>
    </lineage>
</organism>
<reference evidence="7 8" key="1">
    <citation type="journal article" date="2019" name="Gigascience">
        <title>Whole-genome sequence of the oriental lung fluke Paragonimus westermani.</title>
        <authorList>
            <person name="Oey H."/>
            <person name="Zakrzewski M."/>
            <person name="Narain K."/>
            <person name="Devi K.R."/>
            <person name="Agatsuma T."/>
            <person name="Nawaratna S."/>
            <person name="Gobert G.N."/>
            <person name="Jones M.K."/>
            <person name="Ragan M.A."/>
            <person name="McManus D.P."/>
            <person name="Krause L."/>
        </authorList>
    </citation>
    <scope>NUCLEOTIDE SEQUENCE [LARGE SCALE GENOMIC DNA]</scope>
    <source>
        <strain evidence="7 8">IND2009</strain>
    </source>
</reference>
<evidence type="ECO:0000313" key="7">
    <source>
        <dbReference type="EMBL" id="KAA3670936.1"/>
    </source>
</evidence>
<keyword evidence="2" id="KW-0547">Nucleotide-binding</keyword>
<evidence type="ECO:0000313" key="8">
    <source>
        <dbReference type="Proteomes" id="UP000324629"/>
    </source>
</evidence>
<gene>
    <name evidence="7" type="ORF">DEA37_0002756</name>
</gene>
<evidence type="ECO:0000256" key="5">
    <source>
        <dbReference type="ARBA" id="ARBA00023125"/>
    </source>
</evidence>
<keyword evidence="8" id="KW-1185">Reference proteome</keyword>
<dbReference type="InterPro" id="IPR045076">
    <property type="entry name" value="MutS"/>
</dbReference>
<dbReference type="Gene3D" id="3.30.420.110">
    <property type="entry name" value="MutS, connector domain"/>
    <property type="match status" value="1"/>
</dbReference>
<dbReference type="PANTHER" id="PTHR11361">
    <property type="entry name" value="DNA MISMATCH REPAIR PROTEIN MUTS FAMILY MEMBER"/>
    <property type="match status" value="1"/>
</dbReference>
<accession>A0A5J4N5X8</accession>
<proteinExistence type="inferred from homology"/>
<dbReference type="GO" id="GO:0140664">
    <property type="term" value="F:ATP-dependent DNA damage sensor activity"/>
    <property type="evidence" value="ECO:0007669"/>
    <property type="project" value="InterPro"/>
</dbReference>
<dbReference type="PANTHER" id="PTHR11361:SF148">
    <property type="entry name" value="DNA MISMATCH REPAIR PROTEIN MSH6"/>
    <property type="match status" value="1"/>
</dbReference>
<evidence type="ECO:0000256" key="3">
    <source>
        <dbReference type="ARBA" id="ARBA00022763"/>
    </source>
</evidence>
<dbReference type="Proteomes" id="UP000324629">
    <property type="component" value="Unassembled WGS sequence"/>
</dbReference>
<protein>
    <submittedName>
        <fullName evidence="7">DNA mismatch repair protein MSH6</fullName>
    </submittedName>
</protein>
<evidence type="ECO:0000256" key="4">
    <source>
        <dbReference type="ARBA" id="ARBA00022840"/>
    </source>
</evidence>
<dbReference type="GO" id="GO:0005524">
    <property type="term" value="F:ATP binding"/>
    <property type="evidence" value="ECO:0007669"/>
    <property type="project" value="UniProtKB-KW"/>
</dbReference>
<dbReference type="GO" id="GO:0032301">
    <property type="term" value="C:MutSalpha complex"/>
    <property type="evidence" value="ECO:0007669"/>
    <property type="project" value="TreeGrafter"/>
</dbReference>
<dbReference type="Gene3D" id="3.40.1170.10">
    <property type="entry name" value="DNA repair protein MutS, domain I"/>
    <property type="match status" value="1"/>
</dbReference>
<comment type="caution">
    <text evidence="7">The sequence shown here is derived from an EMBL/GenBank/DDBJ whole genome shotgun (WGS) entry which is preliminary data.</text>
</comment>
<dbReference type="SUPFAM" id="SSF55271">
    <property type="entry name" value="DNA repair protein MutS, domain I"/>
    <property type="match status" value="1"/>
</dbReference>
<dbReference type="InterPro" id="IPR036678">
    <property type="entry name" value="MutS_con_dom_sf"/>
</dbReference>
<dbReference type="AlphaFoldDB" id="A0A5J4N5X8"/>
<name>A0A5J4N5X8_9TREM</name>
<evidence type="ECO:0000256" key="1">
    <source>
        <dbReference type="ARBA" id="ARBA00006271"/>
    </source>
</evidence>
<feature type="domain" description="DNA mismatch repair protein MutS-like N-terminal" evidence="6">
    <location>
        <begin position="29"/>
        <end position="143"/>
    </location>
</feature>
<keyword evidence="4" id="KW-0067">ATP-binding</keyword>